<evidence type="ECO:0000313" key="3">
    <source>
        <dbReference type="Proteomes" id="UP001299546"/>
    </source>
</evidence>
<comment type="caution">
    <text evidence="2">The sequence shown here is derived from an EMBL/GenBank/DDBJ whole genome shotgun (WGS) entry which is preliminary data.</text>
</comment>
<feature type="transmembrane region" description="Helical" evidence="1">
    <location>
        <begin position="187"/>
        <end position="211"/>
    </location>
</feature>
<dbReference type="EMBL" id="JAJCIS010000003">
    <property type="protein sequence ID" value="MCB7387077.1"/>
    <property type="molecule type" value="Genomic_DNA"/>
</dbReference>
<keyword evidence="3" id="KW-1185">Reference proteome</keyword>
<reference evidence="2 3" key="1">
    <citation type="submission" date="2021-10" db="EMBL/GenBank/DDBJ databases">
        <title>Collection of gut derived symbiotic bacterial strains cultured from healthy donors.</title>
        <authorList>
            <person name="Lin H."/>
            <person name="Littmann E."/>
            <person name="Kohout C."/>
            <person name="Pamer E.G."/>
        </authorList>
    </citation>
    <scope>NUCLEOTIDE SEQUENCE [LARGE SCALE GENOMIC DNA]</scope>
    <source>
        <strain evidence="2 3">DFI.1.165</strain>
    </source>
</reference>
<proteinExistence type="predicted"/>
<name>A0ABS8DG43_9FIRM</name>
<evidence type="ECO:0000313" key="2">
    <source>
        <dbReference type="EMBL" id="MCB7387077.1"/>
    </source>
</evidence>
<keyword evidence="1" id="KW-1133">Transmembrane helix</keyword>
<accession>A0ABS8DG43</accession>
<feature type="transmembrane region" description="Helical" evidence="1">
    <location>
        <begin position="122"/>
        <end position="141"/>
    </location>
</feature>
<dbReference type="RefSeq" id="WP_066733701.1">
    <property type="nucleotide sequence ID" value="NZ_JAJCIQ010000003.1"/>
</dbReference>
<gene>
    <name evidence="2" type="ORF">LIZ65_07220</name>
</gene>
<protein>
    <submittedName>
        <fullName evidence="2">Uncharacterized protein</fullName>
    </submittedName>
</protein>
<organism evidence="2 3">
    <name type="scientific">Bariatricus massiliensis</name>
    <dbReference type="NCBI Taxonomy" id="1745713"/>
    <lineage>
        <taxon>Bacteria</taxon>
        <taxon>Bacillati</taxon>
        <taxon>Bacillota</taxon>
        <taxon>Clostridia</taxon>
        <taxon>Lachnospirales</taxon>
        <taxon>Lachnospiraceae</taxon>
        <taxon>Bariatricus</taxon>
    </lineage>
</organism>
<feature type="transmembrane region" description="Helical" evidence="1">
    <location>
        <begin position="89"/>
        <end position="110"/>
    </location>
</feature>
<feature type="transmembrane region" description="Helical" evidence="1">
    <location>
        <begin position="20"/>
        <end position="42"/>
    </location>
</feature>
<sequence length="263" mass="30763">MENKEKKVIYYSRTYRHLKINTAGSILYFCLLVLPVLILFIFNMNHITHFMSKCAVNVLGKLYPGIPLYIRKDNFSILGKMEFVELPTVYPSTAFCVINFIIVLLLVFFCCTGSRKGRPVSIYMTIMLVVHIINCIYFIFAANYFPYNAFQYSNLYIKQQIGIWLTFIVMMGLVTAIQGSKALVWKILSFFSVLAYSFLFGFARYILFLYIIQEFSIIYMALMFFAFGPFFDFLYLVGIYGFFMDKVIKFYESAKGKGAWRWS</sequence>
<dbReference type="Proteomes" id="UP001299546">
    <property type="component" value="Unassembled WGS sequence"/>
</dbReference>
<feature type="transmembrane region" description="Helical" evidence="1">
    <location>
        <begin position="161"/>
        <end position="180"/>
    </location>
</feature>
<evidence type="ECO:0000256" key="1">
    <source>
        <dbReference type="SAM" id="Phobius"/>
    </source>
</evidence>
<keyword evidence="1" id="KW-0812">Transmembrane</keyword>
<feature type="transmembrane region" description="Helical" evidence="1">
    <location>
        <begin position="217"/>
        <end position="243"/>
    </location>
</feature>
<keyword evidence="1" id="KW-0472">Membrane</keyword>